<reference evidence="1" key="1">
    <citation type="journal article" date="2020" name="Nature">
        <title>Giant virus diversity and host interactions through global metagenomics.</title>
        <authorList>
            <person name="Schulz F."/>
            <person name="Roux S."/>
            <person name="Paez-Espino D."/>
            <person name="Jungbluth S."/>
            <person name="Walsh D.A."/>
            <person name="Denef V.J."/>
            <person name="McMahon K.D."/>
            <person name="Konstantinidis K.T."/>
            <person name="Eloe-Fadrosh E.A."/>
            <person name="Kyrpides N.C."/>
            <person name="Woyke T."/>
        </authorList>
    </citation>
    <scope>NUCLEOTIDE SEQUENCE</scope>
    <source>
        <strain evidence="1">GVMAG-M-3300023184-190</strain>
    </source>
</reference>
<name>A0A6C0I2G5_9ZZZZ</name>
<proteinExistence type="predicted"/>
<evidence type="ECO:0000313" key="1">
    <source>
        <dbReference type="EMBL" id="QHT87191.1"/>
    </source>
</evidence>
<organism evidence="1">
    <name type="scientific">viral metagenome</name>
    <dbReference type="NCBI Taxonomy" id="1070528"/>
    <lineage>
        <taxon>unclassified sequences</taxon>
        <taxon>metagenomes</taxon>
        <taxon>organismal metagenomes</taxon>
    </lineage>
</organism>
<accession>A0A6C0I2G5</accession>
<dbReference type="AlphaFoldDB" id="A0A6C0I2G5"/>
<dbReference type="EMBL" id="MN740084">
    <property type="protein sequence ID" value="QHT87191.1"/>
    <property type="molecule type" value="Genomic_DNA"/>
</dbReference>
<protein>
    <submittedName>
        <fullName evidence="1">Uncharacterized protein</fullName>
    </submittedName>
</protein>
<sequence length="40" mass="4841">MISLLSEEEQVILDILMKDKADEFLQILHMFHKFTYVENK</sequence>